<evidence type="ECO:0000256" key="13">
    <source>
        <dbReference type="RuleBase" id="RU363063"/>
    </source>
</evidence>
<dbReference type="GO" id="GO:0006493">
    <property type="term" value="P:protein O-linked glycosylation"/>
    <property type="evidence" value="ECO:0007669"/>
    <property type="project" value="TreeGrafter"/>
</dbReference>
<dbReference type="InterPro" id="IPR002659">
    <property type="entry name" value="Glyco_trans_31"/>
</dbReference>
<evidence type="ECO:0000256" key="7">
    <source>
        <dbReference type="ARBA" id="ARBA00022968"/>
    </source>
</evidence>
<keyword evidence="5" id="KW-0808">Transferase</keyword>
<dbReference type="Proteomes" id="UP000261540">
    <property type="component" value="Unplaced"/>
</dbReference>
<keyword evidence="12" id="KW-0325">Glycoprotein</keyword>
<proteinExistence type="inferred from homology"/>
<evidence type="ECO:0000256" key="1">
    <source>
        <dbReference type="ARBA" id="ARBA00004323"/>
    </source>
</evidence>
<keyword evidence="9 13" id="KW-0333">Golgi apparatus</keyword>
<dbReference type="GO" id="GO:0006629">
    <property type="term" value="P:lipid metabolic process"/>
    <property type="evidence" value="ECO:0007669"/>
    <property type="project" value="UniProtKB-KW"/>
</dbReference>
<dbReference type="AlphaFoldDB" id="A0A3B3RMB0"/>
<keyword evidence="6" id="KW-0812">Transmembrane</keyword>
<organism evidence="15 16">
    <name type="scientific">Paramormyrops kingsleyae</name>
    <dbReference type="NCBI Taxonomy" id="1676925"/>
    <lineage>
        <taxon>Eukaryota</taxon>
        <taxon>Metazoa</taxon>
        <taxon>Chordata</taxon>
        <taxon>Craniata</taxon>
        <taxon>Vertebrata</taxon>
        <taxon>Euteleostomi</taxon>
        <taxon>Actinopterygii</taxon>
        <taxon>Neopterygii</taxon>
        <taxon>Teleostei</taxon>
        <taxon>Osteoglossocephala</taxon>
        <taxon>Osteoglossomorpha</taxon>
        <taxon>Osteoglossiformes</taxon>
        <taxon>Mormyridae</taxon>
        <taxon>Paramormyrops</taxon>
    </lineage>
</organism>
<keyword evidence="8" id="KW-1133">Transmembrane helix</keyword>
<dbReference type="GO" id="GO:0016758">
    <property type="term" value="F:hexosyltransferase activity"/>
    <property type="evidence" value="ECO:0007669"/>
    <property type="project" value="InterPro"/>
</dbReference>
<evidence type="ECO:0000313" key="15">
    <source>
        <dbReference type="Ensembl" id="ENSPKIP00000018866.1"/>
    </source>
</evidence>
<evidence type="ECO:0000256" key="4">
    <source>
        <dbReference type="ARBA" id="ARBA00022676"/>
    </source>
</evidence>
<dbReference type="STRING" id="1676925.ENSPKIP00000018866"/>
<evidence type="ECO:0000256" key="12">
    <source>
        <dbReference type="ARBA" id="ARBA00023180"/>
    </source>
</evidence>
<protein>
    <recommendedName>
        <fullName evidence="13">Hexosyltransferase</fullName>
        <ecNumber evidence="13">2.4.1.-</ecNumber>
    </recommendedName>
</protein>
<evidence type="ECO:0000256" key="2">
    <source>
        <dbReference type="ARBA" id="ARBA00004922"/>
    </source>
</evidence>
<keyword evidence="10" id="KW-0443">Lipid metabolism</keyword>
<evidence type="ECO:0000256" key="11">
    <source>
        <dbReference type="ARBA" id="ARBA00023136"/>
    </source>
</evidence>
<sequence length="360" mass="40424">MSLLAVIALFSPLLTASCACAESLCRMPVPNVCALPSPLCVMSAPRISSFPAVFLQAAYPPVVLPALQRYVISSPRACAHRDVFLLTLVFSSPENGSRREDIRRTWANRTHIQGFMIQTLFLLGSSRSPITQAAIRMENKRYGDIIQARFIDSSRNQTPKTVLAMRWVVTYCPISRFILLTDETTFVNLQSLGEYLLTLRRHPEDLYLGRVVHQEMPDRNPSSARYLSLSQYPDKHFPDYCAGSAFVMSQDVARKVYVAAKEVASPVPYDVFVGLCVRRAGVVPMHSSRFSGQKHVRYNSCCYQFLFSSADVTASELSSIWEDLRDTRPCSLLETYSGLVTFIILKIHSGKKHVLQTLLL</sequence>
<evidence type="ECO:0000256" key="6">
    <source>
        <dbReference type="ARBA" id="ARBA00022692"/>
    </source>
</evidence>
<reference evidence="15" key="2">
    <citation type="submission" date="2025-09" db="UniProtKB">
        <authorList>
            <consortium name="Ensembl"/>
        </authorList>
    </citation>
    <scope>IDENTIFICATION</scope>
</reference>
<dbReference type="Gene3D" id="3.90.550.50">
    <property type="match status" value="1"/>
</dbReference>
<evidence type="ECO:0000256" key="10">
    <source>
        <dbReference type="ARBA" id="ARBA00023098"/>
    </source>
</evidence>
<evidence type="ECO:0000313" key="16">
    <source>
        <dbReference type="Proteomes" id="UP000261540"/>
    </source>
</evidence>
<dbReference type="EC" id="2.4.1.-" evidence="13"/>
<dbReference type="PANTHER" id="PTHR11214">
    <property type="entry name" value="BETA-1,3-N-ACETYLGLUCOSAMINYLTRANSFERASE"/>
    <property type="match status" value="1"/>
</dbReference>
<dbReference type="GO" id="GO:0000139">
    <property type="term" value="C:Golgi membrane"/>
    <property type="evidence" value="ECO:0007669"/>
    <property type="project" value="UniProtKB-SubCell"/>
</dbReference>
<evidence type="ECO:0000256" key="9">
    <source>
        <dbReference type="ARBA" id="ARBA00023034"/>
    </source>
</evidence>
<keyword evidence="14" id="KW-0732">Signal</keyword>
<keyword evidence="7" id="KW-0735">Signal-anchor</keyword>
<comment type="subcellular location">
    <subcellularLocation>
        <location evidence="1 13">Golgi apparatus membrane</location>
        <topology evidence="1 13">Single-pass type II membrane protein</topology>
    </subcellularLocation>
</comment>
<keyword evidence="11" id="KW-0472">Membrane</keyword>
<evidence type="ECO:0000256" key="14">
    <source>
        <dbReference type="SAM" id="SignalP"/>
    </source>
</evidence>
<evidence type="ECO:0000256" key="5">
    <source>
        <dbReference type="ARBA" id="ARBA00022679"/>
    </source>
</evidence>
<reference evidence="15" key="1">
    <citation type="submission" date="2025-08" db="UniProtKB">
        <authorList>
            <consortium name="Ensembl"/>
        </authorList>
    </citation>
    <scope>IDENTIFICATION</scope>
</reference>
<feature type="signal peptide" evidence="14">
    <location>
        <begin position="1"/>
        <end position="21"/>
    </location>
</feature>
<dbReference type="Ensembl" id="ENSPKIT00000035703.1">
    <property type="protein sequence ID" value="ENSPKIP00000018866.1"/>
    <property type="gene ID" value="ENSPKIG00000004266.1"/>
</dbReference>
<dbReference type="GeneTree" id="ENSGT00940000162230"/>
<keyword evidence="16" id="KW-1185">Reference proteome</keyword>
<evidence type="ECO:0000256" key="3">
    <source>
        <dbReference type="ARBA" id="ARBA00008661"/>
    </source>
</evidence>
<dbReference type="Pfam" id="PF01762">
    <property type="entry name" value="Galactosyl_T"/>
    <property type="match status" value="1"/>
</dbReference>
<name>A0A3B3RMB0_9TELE</name>
<dbReference type="FunFam" id="3.90.550.50:FF:000001">
    <property type="entry name" value="Hexosyltransferase"/>
    <property type="match status" value="1"/>
</dbReference>
<keyword evidence="4 13" id="KW-0328">Glycosyltransferase</keyword>
<comment type="similarity">
    <text evidence="3 13">Belongs to the glycosyltransferase 31 family.</text>
</comment>
<dbReference type="PANTHER" id="PTHR11214:SF29">
    <property type="entry name" value="BETA-1,3-GALACTOSYLTRANSFERASE 9"/>
    <property type="match status" value="1"/>
</dbReference>
<feature type="chain" id="PRO_5017202455" description="Hexosyltransferase" evidence="14">
    <location>
        <begin position="22"/>
        <end position="360"/>
    </location>
</feature>
<evidence type="ECO:0000256" key="8">
    <source>
        <dbReference type="ARBA" id="ARBA00022989"/>
    </source>
</evidence>
<accession>A0A3B3RMB0</accession>
<comment type="pathway">
    <text evidence="2">Protein modification; protein glycosylation.</text>
</comment>